<comment type="subcellular location">
    <subcellularLocation>
        <location evidence="2">Secreted</location>
        <location evidence="2">Extracellular space</location>
        <location evidence="2">Extracellular matrix</location>
        <location evidence="2">Basement membrane</location>
    </subcellularLocation>
</comment>
<evidence type="ECO:0000259" key="18">
    <source>
        <dbReference type="PROSITE" id="PS51115"/>
    </source>
</evidence>
<feature type="domain" description="Laminin EGF-like" evidence="17">
    <location>
        <begin position="435"/>
        <end position="483"/>
    </location>
</feature>
<keyword evidence="11" id="KW-0325">Glycoprotein</keyword>
<feature type="domain" description="Laminin IV type A" evidence="18">
    <location>
        <begin position="231"/>
        <end position="400"/>
    </location>
</feature>
<feature type="chain" id="PRO_5042918159" description="Laminin subunit gamma-1" evidence="16">
    <location>
        <begin position="36"/>
        <end position="1330"/>
    </location>
</feature>
<dbReference type="PROSITE" id="PS01248">
    <property type="entry name" value="EGF_LAM_1"/>
    <property type="match status" value="4"/>
</dbReference>
<evidence type="ECO:0000256" key="5">
    <source>
        <dbReference type="ARBA" id="ARBA00022729"/>
    </source>
</evidence>
<name>A0AAN9YYE8_9ORTH</name>
<dbReference type="PANTHER" id="PTHR10574:SF435">
    <property type="entry name" value="LAMININ SUBUNIT GAMMA-1"/>
    <property type="match status" value="1"/>
</dbReference>
<evidence type="ECO:0000256" key="12">
    <source>
        <dbReference type="ARBA" id="ARBA00023292"/>
    </source>
</evidence>
<sequence>MHFHFALSAPVTALPLLSQILFLQCFLKDMPQSAATQWDGVTPWYSGSTCNCNSFSTRCYFDKHLYETTGHGGHCLDCTGNRDGPNCERCKENYYQREDNYCVACNCNEIGSRNLQCNSEGRCQCKPGVVGDKCDRCDTNYYDFSSLGCKPCQCNKAGSYGNVPNCDPITGSCHCKENVEGKRCGNCKPGYFNLDEDNDFGCTPCFCYGHASLCSSAPGYSRVYIESIFARGTERWKSQDYHGKDVPLAFNSVTQVIGVKAPYKHPIYFVAPDVFLGDQRASYNQDFTFKLRIGEAGPVASVEDVVLEGAGLSITQAIFGQGNRLPSVQPQEYKFRLHESSQYGWQPRLSARDFMSVLANLTAIRIRGTYASEGVGFLDNVKLATARRGAPGRPAHWIENCNCPQGYVGQFCESCAPGYRHEPSNGGPFAPCVRCNCNGHADICDAETGRCICQHNTAGDNCDRCAKGYYGNALHGTEYDCLQCPCPYGGPCFQMDDEFIFCSECPTGYGGPRCDICSDGYFGDPSALTGYVVPCQLCKCNDNIDLNAVGNCNRTTGECLKCIYNTGGPHCERCMPGFYGDALALPKGDCKQCQCYPVGTVETGSIPLVCDQVTGQCQCKPHVIGKNCDQCEEGYFDIISGEGCQPCNCDPIGSLNHSCDVHTGQCQCRPGITGLHCDSCEQYRYGFSAEGCKACECDTIGSESLQCDPQGQCPCLENVEGRQCDRCKENKYDRHSGCHDCPECYNLVQDAVNAHREKLKDLRDLLNKISSSPVVLNDEEFDRKIVEVEAIVNELWNNAKEGTGSGDKSLLEHLTELSKRLVNVENLLRQVDAATEQALIANALSEANVTQAEEVVERAQELLKDALDYLVTDGYAGLEKAQERSKQFGQQSDQMSEIAREARVLAEKQEEEAKGIQELAQRALNKSIAAYELAREALDLKSNLSNEIRSLRSDMDAAGNTQSSLKAIVEDTKNQVDTTHANSANTSLFVSRLTVPEVDAHSAKEEAEIITQQATQIKSDAEKLLQEFESEKRNLSEQLLQADELLQAAIQQQQRLDELLADADAANDKASEAVRLGDKTLKEAQETLETLQEFDNQVQESKGQAEEALRLVPEIEELINEANEKTDGARRALEGAQLTAKNARDIAVKAQSVFAEQASQEADQIRRRANDTKLEAVRLSDKADELAANVALTADQMQSLEEQAKEDEELTAQARQKVGQAKSNTAEATWQVKYALDEVNFIMQELEDMKEIDVATLDDLERRLEDVEMEYKDANIDFHMSSLSSERNAQNQHIKNYEEELYKLQLEVDNVREISESLPNNCWKRLKLEP</sequence>
<dbReference type="FunFam" id="2.10.25.10:FF:000067">
    <property type="entry name" value="Laminin subunit gamma 1"/>
    <property type="match status" value="2"/>
</dbReference>
<evidence type="ECO:0000256" key="15">
    <source>
        <dbReference type="SAM" id="Coils"/>
    </source>
</evidence>
<dbReference type="InterPro" id="IPR002049">
    <property type="entry name" value="LE_dom"/>
</dbReference>
<feature type="disulfide bond" evidence="14">
    <location>
        <begin position="125"/>
        <end position="134"/>
    </location>
</feature>
<dbReference type="Pfam" id="PF00052">
    <property type="entry name" value="Laminin_B"/>
    <property type="match status" value="1"/>
</dbReference>
<evidence type="ECO:0008006" key="21">
    <source>
        <dbReference type="Google" id="ProtNLM"/>
    </source>
</evidence>
<dbReference type="GO" id="GO:0007155">
    <property type="term" value="P:cell adhesion"/>
    <property type="evidence" value="ECO:0007669"/>
    <property type="project" value="UniProtKB-KW"/>
</dbReference>
<keyword evidence="3" id="KW-0964">Secreted</keyword>
<comment type="function">
    <text evidence="1">Binding to cells via a high affinity receptor, laminin is thought to mediate the attachment, migration and organization of cells into tissues during embryonic development by interacting with other extracellular matrix components.</text>
</comment>
<dbReference type="Pfam" id="PF00053">
    <property type="entry name" value="EGF_laminin"/>
    <property type="match status" value="10"/>
</dbReference>
<feature type="disulfide bond" evidence="14">
    <location>
        <begin position="453"/>
        <end position="462"/>
    </location>
</feature>
<organism evidence="19 20">
    <name type="scientific">Gryllus longicercus</name>
    <dbReference type="NCBI Taxonomy" id="2509291"/>
    <lineage>
        <taxon>Eukaryota</taxon>
        <taxon>Metazoa</taxon>
        <taxon>Ecdysozoa</taxon>
        <taxon>Arthropoda</taxon>
        <taxon>Hexapoda</taxon>
        <taxon>Insecta</taxon>
        <taxon>Pterygota</taxon>
        <taxon>Neoptera</taxon>
        <taxon>Polyneoptera</taxon>
        <taxon>Orthoptera</taxon>
        <taxon>Ensifera</taxon>
        <taxon>Gryllidea</taxon>
        <taxon>Grylloidea</taxon>
        <taxon>Gryllidae</taxon>
        <taxon>Gryllinae</taxon>
        <taxon>Gryllus</taxon>
    </lineage>
</organism>
<dbReference type="InterPro" id="IPR000034">
    <property type="entry name" value="Laminin_IV"/>
</dbReference>
<feature type="disulfide bond" evidence="14">
    <location>
        <begin position="105"/>
        <end position="117"/>
    </location>
</feature>
<dbReference type="PROSITE" id="PS50027">
    <property type="entry name" value="EGF_LAM_2"/>
    <property type="match status" value="7"/>
</dbReference>
<comment type="caution">
    <text evidence="14">Lacks conserved residue(s) required for the propagation of feature annotation.</text>
</comment>
<reference evidence="19 20" key="1">
    <citation type="submission" date="2024-03" db="EMBL/GenBank/DDBJ databases">
        <title>The genome assembly and annotation of the cricket Gryllus longicercus Weissman &amp; Gray.</title>
        <authorList>
            <person name="Szrajer S."/>
            <person name="Gray D."/>
            <person name="Ylla G."/>
        </authorList>
    </citation>
    <scope>NUCLEOTIDE SEQUENCE [LARGE SCALE GENOMIC DNA]</scope>
    <source>
        <strain evidence="19">DAG 2021-001</strain>
        <tissue evidence="19">Whole body minus gut</tissue>
    </source>
</reference>
<feature type="domain" description="Laminin EGF-like" evidence="17">
    <location>
        <begin position="695"/>
        <end position="740"/>
    </location>
</feature>
<dbReference type="GO" id="GO:0048731">
    <property type="term" value="P:system development"/>
    <property type="evidence" value="ECO:0007669"/>
    <property type="project" value="UniProtKB-ARBA"/>
</dbReference>
<keyword evidence="9 15" id="KW-0175">Coiled coil</keyword>
<keyword evidence="7" id="KW-0084">Basement membrane</keyword>
<evidence type="ECO:0000256" key="3">
    <source>
        <dbReference type="ARBA" id="ARBA00022525"/>
    </source>
</evidence>
<evidence type="ECO:0000256" key="13">
    <source>
        <dbReference type="ARBA" id="ARBA00065619"/>
    </source>
</evidence>
<evidence type="ECO:0000313" key="20">
    <source>
        <dbReference type="Proteomes" id="UP001378592"/>
    </source>
</evidence>
<dbReference type="PRINTS" id="PR00011">
    <property type="entry name" value="EGFLAMININ"/>
</dbReference>
<dbReference type="FunFam" id="2.10.25.10:FF:000105">
    <property type="entry name" value="laminin subunit gamma-1"/>
    <property type="match status" value="1"/>
</dbReference>
<evidence type="ECO:0000256" key="6">
    <source>
        <dbReference type="ARBA" id="ARBA00022737"/>
    </source>
</evidence>
<keyword evidence="4" id="KW-0272">Extracellular matrix</keyword>
<evidence type="ECO:0000256" key="14">
    <source>
        <dbReference type="PROSITE-ProRule" id="PRU00460"/>
    </source>
</evidence>
<keyword evidence="12 14" id="KW-0424">Laminin EGF-like domain</keyword>
<feature type="disulfide bond" evidence="14">
    <location>
        <begin position="695"/>
        <end position="707"/>
    </location>
</feature>
<dbReference type="FunFam" id="2.10.25.10:FF:000174">
    <property type="entry name" value="Laminin subunit gamma-1"/>
    <property type="match status" value="1"/>
</dbReference>
<dbReference type="SMART" id="SM00180">
    <property type="entry name" value="EGF_Lam"/>
    <property type="match status" value="9"/>
</dbReference>
<evidence type="ECO:0000256" key="8">
    <source>
        <dbReference type="ARBA" id="ARBA00022889"/>
    </source>
</evidence>
<feature type="coiled-coil region" evidence="15">
    <location>
        <begin position="814"/>
        <end position="869"/>
    </location>
</feature>
<feature type="coiled-coil region" evidence="15">
    <location>
        <begin position="745"/>
        <end position="772"/>
    </location>
</feature>
<feature type="disulfide bond" evidence="14">
    <location>
        <begin position="668"/>
        <end position="677"/>
    </location>
</feature>
<evidence type="ECO:0000256" key="11">
    <source>
        <dbReference type="ARBA" id="ARBA00023180"/>
    </source>
</evidence>
<accession>A0AAN9YYE8</accession>
<evidence type="ECO:0000256" key="2">
    <source>
        <dbReference type="ARBA" id="ARBA00004302"/>
    </source>
</evidence>
<feature type="coiled-coil region" evidence="15">
    <location>
        <begin position="1007"/>
        <end position="1217"/>
    </location>
</feature>
<evidence type="ECO:0000256" key="9">
    <source>
        <dbReference type="ARBA" id="ARBA00023054"/>
    </source>
</evidence>
<dbReference type="FunFam" id="2.10.25.10:FF:000193">
    <property type="entry name" value="Laminin subunit gamma 1"/>
    <property type="match status" value="1"/>
</dbReference>
<keyword evidence="8" id="KW-0130">Cell adhesion</keyword>
<keyword evidence="5 16" id="KW-0732">Signal</keyword>
<feature type="disulfide bond" evidence="14">
    <location>
        <begin position="619"/>
        <end position="628"/>
    </location>
</feature>
<evidence type="ECO:0000256" key="16">
    <source>
        <dbReference type="SAM" id="SignalP"/>
    </source>
</evidence>
<evidence type="ECO:0000256" key="1">
    <source>
        <dbReference type="ARBA" id="ARBA00002418"/>
    </source>
</evidence>
<dbReference type="PANTHER" id="PTHR10574">
    <property type="entry name" value="NETRIN/LAMININ-RELATED"/>
    <property type="match status" value="1"/>
</dbReference>
<feature type="disulfide bond" evidence="14">
    <location>
        <begin position="175"/>
        <end position="184"/>
    </location>
</feature>
<feature type="disulfide bond" evidence="14">
    <location>
        <begin position="647"/>
        <end position="659"/>
    </location>
</feature>
<dbReference type="SMART" id="SM00281">
    <property type="entry name" value="LamB"/>
    <property type="match status" value="1"/>
</dbReference>
<feature type="disulfide bond" evidence="14">
    <location>
        <begin position="562"/>
        <end position="571"/>
    </location>
</feature>
<dbReference type="EMBL" id="JAZDUA010000771">
    <property type="protein sequence ID" value="KAK7789381.1"/>
    <property type="molecule type" value="Genomic_DNA"/>
</dbReference>
<dbReference type="GO" id="GO:0009887">
    <property type="term" value="P:animal organ morphogenesis"/>
    <property type="evidence" value="ECO:0007669"/>
    <property type="project" value="TreeGrafter"/>
</dbReference>
<dbReference type="Proteomes" id="UP001378592">
    <property type="component" value="Unassembled WGS sequence"/>
</dbReference>
<feature type="disulfide bond" evidence="14">
    <location>
        <begin position="715"/>
        <end position="724"/>
    </location>
</feature>
<evidence type="ECO:0000259" key="17">
    <source>
        <dbReference type="PROSITE" id="PS50027"/>
    </source>
</evidence>
<feature type="domain" description="Laminin EGF-like" evidence="17">
    <location>
        <begin position="647"/>
        <end position="694"/>
    </location>
</feature>
<evidence type="ECO:0000313" key="19">
    <source>
        <dbReference type="EMBL" id="KAK7789381.1"/>
    </source>
</evidence>
<comment type="subunit">
    <text evidence="13">Laminin is a complex glycoprotein, consisting of three different polypeptide chains (alpha, beta, gamma), which are bound to each other by disulfide bonds into a cross-shaped molecule comprising one long and three short arms with globules at each end.</text>
</comment>
<dbReference type="InterPro" id="IPR000742">
    <property type="entry name" value="EGF"/>
</dbReference>
<feature type="coiled-coil region" evidence="15">
    <location>
        <begin position="899"/>
        <end position="961"/>
    </location>
</feature>
<dbReference type="SUPFAM" id="SSF57196">
    <property type="entry name" value="EGF/Laminin"/>
    <property type="match status" value="7"/>
</dbReference>
<keyword evidence="6" id="KW-0677">Repeat</keyword>
<dbReference type="CDD" id="cd00055">
    <property type="entry name" value="EGF_Lam"/>
    <property type="match status" value="8"/>
</dbReference>
<feature type="coiled-coil region" evidence="15">
    <location>
        <begin position="1243"/>
        <end position="1314"/>
    </location>
</feature>
<dbReference type="GO" id="GO:0009888">
    <property type="term" value="P:tissue development"/>
    <property type="evidence" value="ECO:0007669"/>
    <property type="project" value="TreeGrafter"/>
</dbReference>
<gene>
    <name evidence="19" type="ORF">R5R35_007853</name>
</gene>
<comment type="caution">
    <text evidence="19">The sequence shown here is derived from an EMBL/GenBank/DDBJ whole genome shotgun (WGS) entry which is preliminary data.</text>
</comment>
<feature type="domain" description="Laminin EGF-like" evidence="17">
    <location>
        <begin position="538"/>
        <end position="592"/>
    </location>
</feature>
<dbReference type="Gene3D" id="2.10.25.10">
    <property type="entry name" value="Laminin"/>
    <property type="match status" value="10"/>
</dbReference>
<keyword evidence="20" id="KW-1185">Reference proteome</keyword>
<feature type="domain" description="Laminin EGF-like" evidence="17">
    <location>
        <begin position="152"/>
        <end position="204"/>
    </location>
</feature>
<keyword evidence="10 14" id="KW-1015">Disulfide bond</keyword>
<dbReference type="GO" id="GO:0005604">
    <property type="term" value="C:basement membrane"/>
    <property type="evidence" value="ECO:0007669"/>
    <property type="project" value="UniProtKB-SubCell"/>
</dbReference>
<evidence type="ECO:0000256" key="7">
    <source>
        <dbReference type="ARBA" id="ARBA00022869"/>
    </source>
</evidence>
<protein>
    <recommendedName>
        <fullName evidence="21">Laminin subunit gamma-1</fullName>
    </recommendedName>
</protein>
<proteinExistence type="predicted"/>
<feature type="domain" description="Laminin EGF-like" evidence="17">
    <location>
        <begin position="105"/>
        <end position="151"/>
    </location>
</feature>
<feature type="domain" description="Laminin EGF-like" evidence="17">
    <location>
        <begin position="593"/>
        <end position="646"/>
    </location>
</feature>
<feature type="disulfide bond" evidence="14">
    <location>
        <begin position="649"/>
        <end position="666"/>
    </location>
</feature>
<dbReference type="InterPro" id="IPR050440">
    <property type="entry name" value="Laminin/Netrin_ECM"/>
</dbReference>
<dbReference type="SMART" id="SM00181">
    <property type="entry name" value="EGF"/>
    <property type="match status" value="3"/>
</dbReference>
<evidence type="ECO:0000256" key="10">
    <source>
        <dbReference type="ARBA" id="ARBA00023157"/>
    </source>
</evidence>
<dbReference type="PROSITE" id="PS51115">
    <property type="entry name" value="LAMININ_IVA"/>
    <property type="match status" value="1"/>
</dbReference>
<evidence type="ECO:0000256" key="4">
    <source>
        <dbReference type="ARBA" id="ARBA00022530"/>
    </source>
</evidence>
<feature type="signal peptide" evidence="16">
    <location>
        <begin position="1"/>
        <end position="35"/>
    </location>
</feature>
<dbReference type="FunFam" id="2.10.25.10:FF:000758">
    <property type="entry name" value="Laminin subunit gamma 1"/>
    <property type="match status" value="1"/>
</dbReference>